<feature type="domain" description="Peptidase S8/S53" evidence="8">
    <location>
        <begin position="276"/>
        <end position="386"/>
    </location>
</feature>
<dbReference type="Gene3D" id="3.50.30.30">
    <property type="match status" value="1"/>
</dbReference>
<evidence type="ECO:0000256" key="7">
    <source>
        <dbReference type="PROSITE-ProRule" id="PRU01240"/>
    </source>
</evidence>
<feature type="domain" description="Subtilisin-like protease fibronectin type-III" evidence="10">
    <location>
        <begin position="404"/>
        <end position="500"/>
    </location>
</feature>
<comment type="subcellular location">
    <subcellularLocation>
        <location evidence="1">Secreted</location>
    </subcellularLocation>
</comment>
<dbReference type="InterPro" id="IPR010259">
    <property type="entry name" value="S8pro/Inhibitor_I9"/>
</dbReference>
<evidence type="ECO:0000256" key="6">
    <source>
        <dbReference type="ARBA" id="ARBA00022825"/>
    </source>
</evidence>
<dbReference type="PANTHER" id="PTHR10795">
    <property type="entry name" value="PROPROTEIN CONVERTASE SUBTILISIN/KEXIN"/>
    <property type="match status" value="1"/>
</dbReference>
<dbReference type="GO" id="GO:0004252">
    <property type="term" value="F:serine-type endopeptidase activity"/>
    <property type="evidence" value="ECO:0007669"/>
    <property type="project" value="UniProtKB-UniRule"/>
</dbReference>
<proteinExistence type="inferred from homology"/>
<dbReference type="InterPro" id="IPR045051">
    <property type="entry name" value="SBT"/>
</dbReference>
<dbReference type="AlphaFoldDB" id="A0A2N9E9N9"/>
<feature type="active site" description="Charge relay system" evidence="7">
    <location>
        <position position="148"/>
    </location>
</feature>
<feature type="active site" description="Charge relay system" evidence="7">
    <location>
        <position position="84"/>
    </location>
</feature>
<evidence type="ECO:0008006" key="12">
    <source>
        <dbReference type="Google" id="ProtNLM"/>
    </source>
</evidence>
<dbReference type="InterPro" id="IPR000209">
    <property type="entry name" value="Peptidase_S8/S53_dom"/>
</dbReference>
<organism evidence="11">
    <name type="scientific">Fagus sylvatica</name>
    <name type="common">Beechnut</name>
    <dbReference type="NCBI Taxonomy" id="28930"/>
    <lineage>
        <taxon>Eukaryota</taxon>
        <taxon>Viridiplantae</taxon>
        <taxon>Streptophyta</taxon>
        <taxon>Embryophyta</taxon>
        <taxon>Tracheophyta</taxon>
        <taxon>Spermatophyta</taxon>
        <taxon>Magnoliopsida</taxon>
        <taxon>eudicotyledons</taxon>
        <taxon>Gunneridae</taxon>
        <taxon>Pentapetalae</taxon>
        <taxon>rosids</taxon>
        <taxon>fabids</taxon>
        <taxon>Fagales</taxon>
        <taxon>Fagaceae</taxon>
        <taxon>Fagus</taxon>
    </lineage>
</organism>
<dbReference type="Gene3D" id="3.30.70.80">
    <property type="entry name" value="Peptidase S8 propeptide/proteinase inhibitor I9"/>
    <property type="match status" value="1"/>
</dbReference>
<dbReference type="Pfam" id="PF00082">
    <property type="entry name" value="Peptidase_S8"/>
    <property type="match status" value="2"/>
</dbReference>
<dbReference type="Pfam" id="PF17766">
    <property type="entry name" value="fn3_6"/>
    <property type="match status" value="1"/>
</dbReference>
<dbReference type="InterPro" id="IPR015500">
    <property type="entry name" value="Peptidase_S8_subtilisin-rel"/>
</dbReference>
<accession>A0A2N9E9N9</accession>
<evidence type="ECO:0000256" key="1">
    <source>
        <dbReference type="ARBA" id="ARBA00004613"/>
    </source>
</evidence>
<sequence>MHMPGFSHIGPESLLYSYKRSFHGFAVELTEQEAQTMAGMDGVVSVFPNEKKELHTTRSWDFLGFPKQVEKTTIGSNVIIGVLDSGIWPESDSFNDKGFGPPPSKWKGTCKGLTNFTCNNKIIGARYYRSDGEYEKADIKSPRDSDGHGTHVSSTAAGNIVSMASVQGLGLGTARGGFPSARIAVYKNLATLSNFAPWYLSVAASTIDRKFFTEVQLGLASDYTLDPNLVKGKIVLCDGENDGVGQLLAGAVGTVMQGRRPNSGVFAFPLPASYLSLEDGAQLRLFLRVMSVEINLPLNIATFSSRGPNPTSHNILKPDLAAPGVDILAAWSPISPISEISERAAAYIKSLHPTWSPAAIRSALMTTAVPMSAEKNPGAEFAYGAGNLNPLNASNPGSDGAVFDLNYPSFALSTPPLNSISHVFNRTVTNVGLPTCTYKAIVTTPPGLSIKVNPSVLSFTSLGQKLSFSVTIEGTLEKQIVSASLIWDDGTFQVRSPIVVYGAF</sequence>
<dbReference type="GO" id="GO:0006508">
    <property type="term" value="P:proteolysis"/>
    <property type="evidence" value="ECO:0007669"/>
    <property type="project" value="UniProtKB-KW"/>
</dbReference>
<dbReference type="PROSITE" id="PS51892">
    <property type="entry name" value="SUBTILASE"/>
    <property type="match status" value="1"/>
</dbReference>
<evidence type="ECO:0000256" key="3">
    <source>
        <dbReference type="ARBA" id="ARBA00022670"/>
    </source>
</evidence>
<evidence type="ECO:0000256" key="2">
    <source>
        <dbReference type="ARBA" id="ARBA00011073"/>
    </source>
</evidence>
<dbReference type="SUPFAM" id="SSF52743">
    <property type="entry name" value="Subtilisin-like"/>
    <property type="match status" value="1"/>
</dbReference>
<keyword evidence="5 7" id="KW-0378">Hydrolase</keyword>
<gene>
    <name evidence="11" type="ORF">FSB_LOCUS3579</name>
</gene>
<dbReference type="EMBL" id="OIVN01000175">
    <property type="protein sequence ID" value="SPC75697.1"/>
    <property type="molecule type" value="Genomic_DNA"/>
</dbReference>
<evidence type="ECO:0000259" key="9">
    <source>
        <dbReference type="Pfam" id="PF05922"/>
    </source>
</evidence>
<name>A0A2N9E9N9_FAGSY</name>
<reference evidence="11" key="1">
    <citation type="submission" date="2018-02" db="EMBL/GenBank/DDBJ databases">
        <authorList>
            <person name="Cohen D.B."/>
            <person name="Kent A.D."/>
        </authorList>
    </citation>
    <scope>NUCLEOTIDE SEQUENCE</scope>
</reference>
<dbReference type="GO" id="GO:0005576">
    <property type="term" value="C:extracellular region"/>
    <property type="evidence" value="ECO:0007669"/>
    <property type="project" value="UniProtKB-SubCell"/>
</dbReference>
<dbReference type="PROSITE" id="PS00137">
    <property type="entry name" value="SUBTILASE_HIS"/>
    <property type="match status" value="1"/>
</dbReference>
<dbReference type="InterPro" id="IPR037045">
    <property type="entry name" value="S8pro/Inhibitor_I9_sf"/>
</dbReference>
<evidence type="ECO:0000259" key="8">
    <source>
        <dbReference type="Pfam" id="PF00082"/>
    </source>
</evidence>
<dbReference type="Pfam" id="PF05922">
    <property type="entry name" value="Inhibitor_I9"/>
    <property type="match status" value="1"/>
</dbReference>
<dbReference type="Gene3D" id="3.40.50.200">
    <property type="entry name" value="Peptidase S8/S53 domain"/>
    <property type="match status" value="2"/>
</dbReference>
<keyword evidence="3 7" id="KW-0645">Protease</keyword>
<evidence type="ECO:0000256" key="4">
    <source>
        <dbReference type="ARBA" id="ARBA00022729"/>
    </source>
</evidence>
<protein>
    <recommendedName>
        <fullName evidence="12">Subtilisin-like protease fibronectin type-III domain-containing protein</fullName>
    </recommendedName>
</protein>
<dbReference type="Gene3D" id="2.60.40.2310">
    <property type="match status" value="1"/>
</dbReference>
<feature type="domain" description="Peptidase S8/S53" evidence="8">
    <location>
        <begin position="75"/>
        <end position="188"/>
    </location>
</feature>
<feature type="domain" description="Inhibitor I9" evidence="9">
    <location>
        <begin position="11"/>
        <end position="55"/>
    </location>
</feature>
<dbReference type="InterPro" id="IPR036852">
    <property type="entry name" value="Peptidase_S8/S53_dom_sf"/>
</dbReference>
<keyword evidence="4" id="KW-0732">Signal</keyword>
<comment type="similarity">
    <text evidence="2 7">Belongs to the peptidase S8 family.</text>
</comment>
<evidence type="ECO:0000256" key="5">
    <source>
        <dbReference type="ARBA" id="ARBA00022801"/>
    </source>
</evidence>
<evidence type="ECO:0000259" key="10">
    <source>
        <dbReference type="Pfam" id="PF17766"/>
    </source>
</evidence>
<dbReference type="PRINTS" id="PR00723">
    <property type="entry name" value="SUBTILISIN"/>
</dbReference>
<evidence type="ECO:0000313" key="11">
    <source>
        <dbReference type="EMBL" id="SPC75697.1"/>
    </source>
</evidence>
<keyword evidence="6 7" id="KW-0720">Serine protease</keyword>
<feature type="active site" description="Charge relay system" evidence="7">
    <location>
        <position position="335"/>
    </location>
</feature>
<dbReference type="InterPro" id="IPR022398">
    <property type="entry name" value="Peptidase_S8_His-AS"/>
</dbReference>
<dbReference type="InterPro" id="IPR041469">
    <property type="entry name" value="Subtilisin-like_FN3"/>
</dbReference>